<protein>
    <submittedName>
        <fullName evidence="1">Uncharacterized protein</fullName>
    </submittedName>
</protein>
<reference evidence="1" key="1">
    <citation type="submission" date="2020-05" db="EMBL/GenBank/DDBJ databases">
        <authorList>
            <person name="Chiriac C."/>
            <person name="Salcher M."/>
            <person name="Ghai R."/>
            <person name="Kavagutti S V."/>
        </authorList>
    </citation>
    <scope>NUCLEOTIDE SEQUENCE</scope>
</reference>
<evidence type="ECO:0000313" key="1">
    <source>
        <dbReference type="EMBL" id="CAB4197015.1"/>
    </source>
</evidence>
<dbReference type="EMBL" id="LR797252">
    <property type="protein sequence ID" value="CAB4197015.1"/>
    <property type="molecule type" value="Genomic_DNA"/>
</dbReference>
<accession>A0A6J5RXN6</accession>
<proteinExistence type="predicted"/>
<sequence length="99" mass="11442">MHFEELWEQGEKINENGCTECSASSIINELLIKIELYKNIDSKSDIDLKDIREMKSKIFGEILLTLTHLSLKDDINVFTSLHDAIKIRSISFFSSKYKS</sequence>
<name>A0A6J5RXN6_9CAUD</name>
<gene>
    <name evidence="1" type="ORF">UFOVP1290_535</name>
</gene>
<organism evidence="1">
    <name type="scientific">uncultured Caudovirales phage</name>
    <dbReference type="NCBI Taxonomy" id="2100421"/>
    <lineage>
        <taxon>Viruses</taxon>
        <taxon>Duplodnaviria</taxon>
        <taxon>Heunggongvirae</taxon>
        <taxon>Uroviricota</taxon>
        <taxon>Caudoviricetes</taxon>
        <taxon>Peduoviridae</taxon>
        <taxon>Maltschvirus</taxon>
        <taxon>Maltschvirus maltsch</taxon>
    </lineage>
</organism>